<gene>
    <name evidence="8" type="ORF">FE782_24200</name>
</gene>
<evidence type="ECO:0000256" key="2">
    <source>
        <dbReference type="ARBA" id="ARBA00005779"/>
    </source>
</evidence>
<protein>
    <submittedName>
        <fullName evidence="8">DUF350 domain-containing protein</fullName>
    </submittedName>
</protein>
<dbReference type="AlphaFoldDB" id="A0A5R9GAL5"/>
<evidence type="ECO:0000256" key="5">
    <source>
        <dbReference type="ARBA" id="ARBA00022989"/>
    </source>
</evidence>
<evidence type="ECO:0000313" key="8">
    <source>
        <dbReference type="EMBL" id="TLS49773.1"/>
    </source>
</evidence>
<feature type="transmembrane region" description="Helical" evidence="7">
    <location>
        <begin position="6"/>
        <end position="26"/>
    </location>
</feature>
<dbReference type="EMBL" id="VCIW01000019">
    <property type="protein sequence ID" value="TLS49773.1"/>
    <property type="molecule type" value="Genomic_DNA"/>
</dbReference>
<evidence type="ECO:0000256" key="6">
    <source>
        <dbReference type="ARBA" id="ARBA00023136"/>
    </source>
</evidence>
<sequence>MSWIDYARIPVWTGMGALLLFLIMYLDSLTTRYHDIQEMKSGNVAVTTRFMMKLIAQAYILGQSIAKSDVIWEAIIISVVSFVLLFVLEWLARTVLSKLTHFQLEEGIHEGKIANALFAGSLHIAGALIIGAV</sequence>
<dbReference type="RefSeq" id="WP_138196926.1">
    <property type="nucleotide sequence ID" value="NZ_VCIW01000019.1"/>
</dbReference>
<comment type="caution">
    <text evidence="8">The sequence shown here is derived from an EMBL/GenBank/DDBJ whole genome shotgun (WGS) entry which is preliminary data.</text>
</comment>
<dbReference type="GO" id="GO:0005886">
    <property type="term" value="C:plasma membrane"/>
    <property type="evidence" value="ECO:0007669"/>
    <property type="project" value="UniProtKB-SubCell"/>
</dbReference>
<dbReference type="PANTHER" id="PTHR40043:SF1">
    <property type="entry name" value="UPF0719 INNER MEMBRANE PROTEIN YJFL"/>
    <property type="match status" value="1"/>
</dbReference>
<feature type="transmembrane region" description="Helical" evidence="7">
    <location>
        <begin position="113"/>
        <end position="132"/>
    </location>
</feature>
<keyword evidence="5 7" id="KW-1133">Transmembrane helix</keyword>
<keyword evidence="9" id="KW-1185">Reference proteome</keyword>
<evidence type="ECO:0000256" key="3">
    <source>
        <dbReference type="ARBA" id="ARBA00022475"/>
    </source>
</evidence>
<dbReference type="InterPro" id="IPR007140">
    <property type="entry name" value="DUF350"/>
</dbReference>
<dbReference type="Proteomes" id="UP000309676">
    <property type="component" value="Unassembled WGS sequence"/>
</dbReference>
<keyword evidence="3" id="KW-1003">Cell membrane</keyword>
<comment type="similarity">
    <text evidence="2">Belongs to the UPF0719 family.</text>
</comment>
<dbReference type="Pfam" id="PF03994">
    <property type="entry name" value="DUF350"/>
    <property type="match status" value="1"/>
</dbReference>
<organism evidence="8 9">
    <name type="scientific">Paenibacillus antri</name>
    <dbReference type="NCBI Taxonomy" id="2582848"/>
    <lineage>
        <taxon>Bacteria</taxon>
        <taxon>Bacillati</taxon>
        <taxon>Bacillota</taxon>
        <taxon>Bacilli</taxon>
        <taxon>Bacillales</taxon>
        <taxon>Paenibacillaceae</taxon>
        <taxon>Paenibacillus</taxon>
    </lineage>
</organism>
<accession>A0A5R9GAL5</accession>
<dbReference type="PANTHER" id="PTHR40043">
    <property type="entry name" value="UPF0719 INNER MEMBRANE PROTEIN YJFL"/>
    <property type="match status" value="1"/>
</dbReference>
<dbReference type="OrthoDB" id="2678278at2"/>
<comment type="subcellular location">
    <subcellularLocation>
        <location evidence="1">Cell membrane</location>
        <topology evidence="1">Multi-pass membrane protein</topology>
    </subcellularLocation>
</comment>
<name>A0A5R9GAL5_9BACL</name>
<evidence type="ECO:0000256" key="7">
    <source>
        <dbReference type="SAM" id="Phobius"/>
    </source>
</evidence>
<feature type="transmembrane region" description="Helical" evidence="7">
    <location>
        <begin position="71"/>
        <end position="92"/>
    </location>
</feature>
<evidence type="ECO:0000256" key="1">
    <source>
        <dbReference type="ARBA" id="ARBA00004651"/>
    </source>
</evidence>
<reference evidence="8 9" key="1">
    <citation type="submission" date="2019-05" db="EMBL/GenBank/DDBJ databases">
        <authorList>
            <person name="Narsing Rao M.P."/>
            <person name="Li W.J."/>
        </authorList>
    </citation>
    <scope>NUCLEOTIDE SEQUENCE [LARGE SCALE GENOMIC DNA]</scope>
    <source>
        <strain evidence="8 9">SYSU_K30003</strain>
    </source>
</reference>
<evidence type="ECO:0000313" key="9">
    <source>
        <dbReference type="Proteomes" id="UP000309676"/>
    </source>
</evidence>
<proteinExistence type="inferred from homology"/>
<evidence type="ECO:0000256" key="4">
    <source>
        <dbReference type="ARBA" id="ARBA00022692"/>
    </source>
</evidence>
<keyword evidence="6 7" id="KW-0472">Membrane</keyword>
<keyword evidence="4 7" id="KW-0812">Transmembrane</keyword>